<dbReference type="RefSeq" id="WP_153831984.1">
    <property type="nucleotide sequence ID" value="NZ_WJQT01000004.1"/>
</dbReference>
<dbReference type="EMBL" id="WJQT01000004">
    <property type="protein sequence ID" value="MRJ46902.1"/>
    <property type="molecule type" value="Genomic_DNA"/>
</dbReference>
<evidence type="ECO:0000313" key="2">
    <source>
        <dbReference type="EMBL" id="MRJ46902.1"/>
    </source>
</evidence>
<name>A0A844C188_9LACT</name>
<organism evidence="2 3">
    <name type="scientific">Fundicoccus ignavus</name>
    <dbReference type="NCBI Taxonomy" id="2664442"/>
    <lineage>
        <taxon>Bacteria</taxon>
        <taxon>Bacillati</taxon>
        <taxon>Bacillota</taxon>
        <taxon>Bacilli</taxon>
        <taxon>Lactobacillales</taxon>
        <taxon>Aerococcaceae</taxon>
        <taxon>Fundicoccus</taxon>
    </lineage>
</organism>
<dbReference type="InterPro" id="IPR036291">
    <property type="entry name" value="NAD(P)-bd_dom_sf"/>
</dbReference>
<proteinExistence type="predicted"/>
<dbReference type="Proteomes" id="UP000440066">
    <property type="component" value="Unassembled WGS sequence"/>
</dbReference>
<dbReference type="SUPFAM" id="SSF51735">
    <property type="entry name" value="NAD(P)-binding Rossmann-fold domains"/>
    <property type="match status" value="1"/>
</dbReference>
<dbReference type="PANTHER" id="PTHR43245:SF58">
    <property type="entry name" value="BLL5923 PROTEIN"/>
    <property type="match status" value="1"/>
</dbReference>
<dbReference type="PANTHER" id="PTHR43245">
    <property type="entry name" value="BIFUNCTIONAL POLYMYXIN RESISTANCE PROTEIN ARNA"/>
    <property type="match status" value="1"/>
</dbReference>
<dbReference type="InterPro" id="IPR050177">
    <property type="entry name" value="Lipid_A_modif_metabolic_enz"/>
</dbReference>
<protein>
    <submittedName>
        <fullName evidence="2">NAD-dependent epimerase/dehydratase family protein</fullName>
    </submittedName>
</protein>
<comment type="caution">
    <text evidence="2">The sequence shown here is derived from an EMBL/GenBank/DDBJ whole genome shotgun (WGS) entry which is preliminary data.</text>
</comment>
<dbReference type="Gene3D" id="3.40.50.720">
    <property type="entry name" value="NAD(P)-binding Rossmann-like Domain"/>
    <property type="match status" value="1"/>
</dbReference>
<dbReference type="Pfam" id="PF01370">
    <property type="entry name" value="Epimerase"/>
    <property type="match status" value="1"/>
</dbReference>
<dbReference type="InterPro" id="IPR001509">
    <property type="entry name" value="Epimerase_deHydtase"/>
</dbReference>
<reference evidence="2 3" key="1">
    <citation type="submission" date="2019-11" db="EMBL/GenBank/DDBJ databases">
        <title>Characterisation of Fundicoccus ignavus gen. nov. sp. nov., a novel genus of the family Aerococcaceae from bulk tank milk.</title>
        <authorList>
            <person name="Siebert A."/>
            <person name="Huptas C."/>
            <person name="Wenning M."/>
            <person name="Scherer S."/>
            <person name="Doll E.V."/>
        </authorList>
    </citation>
    <scope>NUCLEOTIDE SEQUENCE [LARGE SCALE GENOMIC DNA]</scope>
    <source>
        <strain evidence="2 3">DSM 109652</strain>
    </source>
</reference>
<sequence>MKKVLITGVNSFIGNSLDSWLKQYSDDIKVDKISLRNSEWQAADFSDYDSIVHVAGIAHVSSDKDLKEKYYQVNRDLTIKLAAKAKAEGVKQFIFLSSIIIYGASKTENGMITKETIPVAKDFYGDSKIQAEAGLAPLEDNTFKIATIRPPMIYGKGSKGNYPKLAKLAVTLPFFPDFDNQRSMIHVDNLSEFIKLLIMNEDAGVFFPQNQEYVKTSDLVKTIAEVNGKKSFQTKLFNPVIKRLLNFNIVDKVFGNLAYDQMLSEYPKENYRIHDLWNSIKNTEKPEQP</sequence>
<accession>A0A844C188</accession>
<dbReference type="AlphaFoldDB" id="A0A844C188"/>
<gene>
    <name evidence="2" type="ORF">GF867_04865</name>
</gene>
<evidence type="ECO:0000313" key="3">
    <source>
        <dbReference type="Proteomes" id="UP000440066"/>
    </source>
</evidence>
<feature type="domain" description="NAD-dependent epimerase/dehydratase" evidence="1">
    <location>
        <begin position="4"/>
        <end position="203"/>
    </location>
</feature>
<evidence type="ECO:0000259" key="1">
    <source>
        <dbReference type="Pfam" id="PF01370"/>
    </source>
</evidence>